<organism evidence="1 2">
    <name type="scientific">Gaoshiqia sediminis</name>
    <dbReference type="NCBI Taxonomy" id="2986998"/>
    <lineage>
        <taxon>Bacteria</taxon>
        <taxon>Pseudomonadati</taxon>
        <taxon>Bacteroidota</taxon>
        <taxon>Bacteroidia</taxon>
        <taxon>Marinilabiliales</taxon>
        <taxon>Prolixibacteraceae</taxon>
        <taxon>Gaoshiqia</taxon>
    </lineage>
</organism>
<protein>
    <submittedName>
        <fullName evidence="1">Uncharacterized protein</fullName>
    </submittedName>
</protein>
<dbReference type="AlphaFoldDB" id="A0AA41Y3L7"/>
<comment type="caution">
    <text evidence="1">The sequence shown here is derived from an EMBL/GenBank/DDBJ whole genome shotgun (WGS) entry which is preliminary data.</text>
</comment>
<dbReference type="RefSeq" id="WP_282589843.1">
    <property type="nucleotide sequence ID" value="NZ_JAPAAF010000001.1"/>
</dbReference>
<sequence>MKLFSFFEREDKHLREDQEYIQLVSCPRNGVNCSEHRKGINQSLLVAQKCRIDKEYHKSIGEIKEAYQLAGSLSGEQCRQCSQLFQETILNSLKQMTRELEKMTSGVFPGDRFHASYMVASSTLNELEQQHKTEV</sequence>
<evidence type="ECO:0000313" key="1">
    <source>
        <dbReference type="EMBL" id="MCW0481239.1"/>
    </source>
</evidence>
<keyword evidence="2" id="KW-1185">Reference proteome</keyword>
<evidence type="ECO:0000313" key="2">
    <source>
        <dbReference type="Proteomes" id="UP001163821"/>
    </source>
</evidence>
<proteinExistence type="predicted"/>
<name>A0AA41Y3L7_9BACT</name>
<dbReference type="EMBL" id="JAPAAF010000001">
    <property type="protein sequence ID" value="MCW0481239.1"/>
    <property type="molecule type" value="Genomic_DNA"/>
</dbReference>
<accession>A0AA41Y3L7</accession>
<reference evidence="1" key="1">
    <citation type="submission" date="2022-10" db="EMBL/GenBank/DDBJ databases">
        <title>Gaoshiqiia sediminis gen. nov., sp. nov., isolated from coastal sediment.</title>
        <authorList>
            <person name="Yu W.X."/>
            <person name="Mu D.S."/>
            <person name="Du J.Z."/>
            <person name="Liang Y.Q."/>
        </authorList>
    </citation>
    <scope>NUCLEOTIDE SEQUENCE</scope>
    <source>
        <strain evidence="1">A06</strain>
    </source>
</reference>
<dbReference type="Proteomes" id="UP001163821">
    <property type="component" value="Unassembled WGS sequence"/>
</dbReference>
<gene>
    <name evidence="1" type="ORF">N2K84_00755</name>
</gene>